<evidence type="ECO:0000313" key="2">
    <source>
        <dbReference type="Proteomes" id="UP000829447"/>
    </source>
</evidence>
<proteinExistence type="predicted"/>
<dbReference type="EMBL" id="CM040467">
    <property type="protein sequence ID" value="MCI4386222.1"/>
    <property type="molecule type" value="Genomic_DNA"/>
</dbReference>
<protein>
    <submittedName>
        <fullName evidence="1">Uncharacterized protein</fullName>
    </submittedName>
</protein>
<reference evidence="1 2" key="1">
    <citation type="journal article" date="2022" name="bioRxiv">
        <title>An ancient truncated duplication of the anti-Mullerian hormone receptor type 2 gene is a potential conserved master sex determinant in the Pangasiidae catfish family.</title>
        <authorList>
            <person name="Wen M."/>
            <person name="Pan Q."/>
            <person name="Jouanno E."/>
            <person name="Montfort J."/>
            <person name="Zahm M."/>
            <person name="Cabau C."/>
            <person name="Klopp C."/>
            <person name="Iampietro C."/>
            <person name="Roques C."/>
            <person name="Bouchez O."/>
            <person name="Castinel A."/>
            <person name="Donnadieu C."/>
            <person name="Parrinello H."/>
            <person name="Poncet C."/>
            <person name="Belmonte E."/>
            <person name="Gautier V."/>
            <person name="Avarre J.-C."/>
            <person name="Dugue R."/>
            <person name="Gustiano R."/>
            <person name="Ha T.T.T."/>
            <person name="Campet M."/>
            <person name="Sriphairoj K."/>
            <person name="Ribolli J."/>
            <person name="de Almeida F.L."/>
            <person name="Desvignes T."/>
            <person name="Postlethwait J.H."/>
            <person name="Bucao C.F."/>
            <person name="Robinson-Rechavi M."/>
            <person name="Bobe J."/>
            <person name="Herpin A."/>
            <person name="Guiguen Y."/>
        </authorList>
    </citation>
    <scope>NUCLEOTIDE SEQUENCE [LARGE SCALE GENOMIC DNA]</scope>
    <source>
        <strain evidence="1">YG-Dec2019</strain>
    </source>
</reference>
<accession>A0ACC5X505</accession>
<evidence type="ECO:0000313" key="1">
    <source>
        <dbReference type="EMBL" id="MCI4386222.1"/>
    </source>
</evidence>
<sequence length="783" mass="88256">METEEVKHSSFLQLAHTPAPAGSQLCEELQTCRTSYGETLSSGGLDTNVDQQNAVKKEEPEDENDLCGETSRPVYRASVKKEEPDGEDYLYGETSRAETHVTPVDQQDKELVNPIKEEPEEDGYPCGETSGSVRRVIIVDEPDKVLLMQSVKKEEPEDDNYLCTMDMSLLYGKRKKAEVSLLPADPYESEVDSIRDSDDDDDDDDPDFVPQQGKRKAEFFLENSPPRSSGRPKKRICRNTLLVVPSDVDLSISTPSKVTVDLPSPDDSVSLPLASKGERRIWKKKDISSFEVPEPVFLTPEKILSPYQYFKMFFTDQMVSHIVEQTNLYSAQCNGSSINTTLHEMEEFLSMLLFMGVFAFPTLDDYWHADSRFPAVADTMHMKRFKIIRRWLHFNDNSHTNSSPDRFHKIRPLFDMLREQCLRIPATNTQNVDEVTVTYKGTQAGNLRQHIANKPDRWGFKLFCRASSSGIIHDFLLYQGSTTFFNVTTDDDTDLFGDRVVSMLCKTIKEPESTVVFCDSFFTSYDLVKSLKDSLGVRCVGVVHEKHTGGANLASDRDLKNEGCGTYSFCSSDGIIAVKWFNSKCVTLLSNACGVKPLGNIRKFNKGSKRKCDVPCPAVISAYSKSTGGADLSDMLINLYKSPMKSKRWYLPLFGYILDLSICNAWLVYKRDCTLLDANPLPLKKFRLSVANTLKSVNKPSKVGQPLSVSTSLSNRPKPRSSQPPPDVRYDGYGHWPVYTYQRGRCKLCPKGMSRWKCTKCCGGQVFLCLNSMNNCFAAFHQK</sequence>
<gene>
    <name evidence="1" type="ORF">PGIGA_G00059860</name>
</gene>
<keyword evidence="2" id="KW-1185">Reference proteome</keyword>
<name>A0ACC5X505_PANGG</name>
<organism evidence="1 2">
    <name type="scientific">Pangasianodon gigas</name>
    <name type="common">Mekong giant catfish</name>
    <name type="synonym">Pangasius gigas</name>
    <dbReference type="NCBI Taxonomy" id="30993"/>
    <lineage>
        <taxon>Eukaryota</taxon>
        <taxon>Metazoa</taxon>
        <taxon>Chordata</taxon>
        <taxon>Craniata</taxon>
        <taxon>Vertebrata</taxon>
        <taxon>Euteleostomi</taxon>
        <taxon>Actinopterygii</taxon>
        <taxon>Neopterygii</taxon>
        <taxon>Teleostei</taxon>
        <taxon>Ostariophysi</taxon>
        <taxon>Siluriformes</taxon>
        <taxon>Pangasiidae</taxon>
        <taxon>Pangasianodon</taxon>
    </lineage>
</organism>
<comment type="caution">
    <text evidence="1">The sequence shown here is derived from an EMBL/GenBank/DDBJ whole genome shotgun (WGS) entry which is preliminary data.</text>
</comment>
<dbReference type="Proteomes" id="UP000829447">
    <property type="component" value="Linkage Group LG14"/>
</dbReference>